<accession>A0A1H9LZG0</accession>
<organism evidence="2 3">
    <name type="scientific">Neolewinella agarilytica</name>
    <dbReference type="NCBI Taxonomy" id="478744"/>
    <lineage>
        <taxon>Bacteria</taxon>
        <taxon>Pseudomonadati</taxon>
        <taxon>Bacteroidota</taxon>
        <taxon>Saprospiria</taxon>
        <taxon>Saprospirales</taxon>
        <taxon>Lewinellaceae</taxon>
        <taxon>Neolewinella</taxon>
    </lineage>
</organism>
<keyword evidence="1" id="KW-0812">Transmembrane</keyword>
<evidence type="ECO:0000313" key="2">
    <source>
        <dbReference type="EMBL" id="SER16798.1"/>
    </source>
</evidence>
<reference evidence="3" key="1">
    <citation type="submission" date="2016-10" db="EMBL/GenBank/DDBJ databases">
        <authorList>
            <person name="Varghese N."/>
            <person name="Submissions S."/>
        </authorList>
    </citation>
    <scope>NUCLEOTIDE SEQUENCE [LARGE SCALE GENOMIC DNA]</scope>
    <source>
        <strain evidence="3">DSM 24740</strain>
    </source>
</reference>
<dbReference type="RefSeq" id="WP_090171934.1">
    <property type="nucleotide sequence ID" value="NZ_FOFB01000026.1"/>
</dbReference>
<keyword evidence="1" id="KW-0472">Membrane</keyword>
<proteinExistence type="predicted"/>
<sequence length="214" mass="24091">MTLQLLESILYWLKLLLVVLCCSLVAAAVAAYISLNARLDQLESGPTIELSDNLIWSLIQDTTIEESSELGGFRENLTAALVVYDEANIVPELSEMEIINFKRAIDMLNPRNINFKLKLVEFLEGPMDVQKLMAIFDKDPLQFDLIFALIPQYGSAEEPLFLVNGLDIKQKLSLIDQVPRNLPATHLVARNELDSLWNVEKLALSIGNLGRRHD</sequence>
<dbReference type="Proteomes" id="UP000199021">
    <property type="component" value="Unassembled WGS sequence"/>
</dbReference>
<name>A0A1H9LZG0_9BACT</name>
<protein>
    <submittedName>
        <fullName evidence="2">Uncharacterized protein</fullName>
    </submittedName>
</protein>
<dbReference type="STRING" id="478744.SAMN05444359_12651"/>
<keyword evidence="1" id="KW-1133">Transmembrane helix</keyword>
<evidence type="ECO:0000313" key="3">
    <source>
        <dbReference type="Proteomes" id="UP000199021"/>
    </source>
</evidence>
<dbReference type="AlphaFoldDB" id="A0A1H9LZG0"/>
<evidence type="ECO:0000256" key="1">
    <source>
        <dbReference type="SAM" id="Phobius"/>
    </source>
</evidence>
<dbReference type="EMBL" id="FOFB01000026">
    <property type="protein sequence ID" value="SER16798.1"/>
    <property type="molecule type" value="Genomic_DNA"/>
</dbReference>
<feature type="transmembrane region" description="Helical" evidence="1">
    <location>
        <begin position="12"/>
        <end position="35"/>
    </location>
</feature>
<keyword evidence="3" id="KW-1185">Reference proteome</keyword>
<gene>
    <name evidence="2" type="ORF">SAMN05444359_12651</name>
</gene>
<dbReference type="InParanoid" id="A0A1H9LZG0"/>